<dbReference type="Proteomes" id="UP000198520">
    <property type="component" value="Unassembled WGS sequence"/>
</dbReference>
<dbReference type="STRING" id="285351.SAMN04488035_0307"/>
<dbReference type="RefSeq" id="WP_093374421.1">
    <property type="nucleotide sequence ID" value="NZ_BNAN01000001.1"/>
</dbReference>
<sequence>MTAADIAHAAGGLGTWARYRGHADDALPRVGPSAVVARSLGLVDGESWMTYVQVGSLDTFELQHDVTLDADGNLGVLQRGGPVDGRVARLLVDTYLLGSPRESVAAAAELERRAR</sequence>
<proteinExistence type="predicted"/>
<keyword evidence="2" id="KW-1185">Reference proteome</keyword>
<reference evidence="2" key="1">
    <citation type="submission" date="2016-10" db="EMBL/GenBank/DDBJ databases">
        <authorList>
            <person name="Varghese N."/>
            <person name="Submissions S."/>
        </authorList>
    </citation>
    <scope>NUCLEOTIDE SEQUENCE [LARGE SCALE GENOMIC DNA]</scope>
    <source>
        <strain evidence="2">DSM 19083</strain>
    </source>
</reference>
<protein>
    <submittedName>
        <fullName evidence="1">Uncharacterized protein</fullName>
    </submittedName>
</protein>
<name>A0A1I2CXE7_9MICO</name>
<dbReference type="AlphaFoldDB" id="A0A1I2CXE7"/>
<dbReference type="OrthoDB" id="9938225at2"/>
<evidence type="ECO:0000313" key="1">
    <source>
        <dbReference type="EMBL" id="SFE72954.1"/>
    </source>
</evidence>
<organism evidence="1 2">
    <name type="scientific">Flavimobilis marinus</name>
    <dbReference type="NCBI Taxonomy" id="285351"/>
    <lineage>
        <taxon>Bacteria</taxon>
        <taxon>Bacillati</taxon>
        <taxon>Actinomycetota</taxon>
        <taxon>Actinomycetes</taxon>
        <taxon>Micrococcales</taxon>
        <taxon>Jonesiaceae</taxon>
        <taxon>Flavimobilis</taxon>
    </lineage>
</organism>
<gene>
    <name evidence="1" type="ORF">SAMN04488035_0307</name>
</gene>
<accession>A0A1I2CXE7</accession>
<evidence type="ECO:0000313" key="2">
    <source>
        <dbReference type="Proteomes" id="UP000198520"/>
    </source>
</evidence>
<dbReference type="EMBL" id="FONZ01000001">
    <property type="protein sequence ID" value="SFE72954.1"/>
    <property type="molecule type" value="Genomic_DNA"/>
</dbReference>